<dbReference type="Proteomes" id="UP000598997">
    <property type="component" value="Unassembled WGS sequence"/>
</dbReference>
<gene>
    <name evidence="1" type="ORF">GCM10010989_22520</name>
</gene>
<evidence type="ECO:0000313" key="1">
    <source>
        <dbReference type="EMBL" id="GGD47702.1"/>
    </source>
</evidence>
<keyword evidence="2" id="KW-1185">Reference proteome</keyword>
<organism evidence="1 2">
    <name type="scientific">Croceicoccus pelagius</name>
    <dbReference type="NCBI Taxonomy" id="1703341"/>
    <lineage>
        <taxon>Bacteria</taxon>
        <taxon>Pseudomonadati</taxon>
        <taxon>Pseudomonadota</taxon>
        <taxon>Alphaproteobacteria</taxon>
        <taxon>Sphingomonadales</taxon>
        <taxon>Erythrobacteraceae</taxon>
        <taxon>Croceicoccus</taxon>
    </lineage>
</organism>
<sequence>MPIARIHPPEQDVAYVRQHFARYDGTATGWSWLEDVAVLQEFHWRAVAANAPGYVAAYRDEPRLMIDVKPPYDRAALLAMLAPELRDRVTIREIRHNRAEAEALKSAVIAASESAGVSEMIAGFSQQNDRMEVILTDEDEADRLCAALTPEQVAATHITIALGPLIVY</sequence>
<dbReference type="AlphaFoldDB" id="A0A917DL44"/>
<proteinExistence type="predicted"/>
<dbReference type="EMBL" id="BMIO01000006">
    <property type="protein sequence ID" value="GGD47702.1"/>
    <property type="molecule type" value="Genomic_DNA"/>
</dbReference>
<reference evidence="1 2" key="1">
    <citation type="journal article" date="2014" name="Int. J. Syst. Evol. Microbiol.">
        <title>Complete genome sequence of Corynebacterium casei LMG S-19264T (=DSM 44701T), isolated from a smear-ripened cheese.</title>
        <authorList>
            <consortium name="US DOE Joint Genome Institute (JGI-PGF)"/>
            <person name="Walter F."/>
            <person name="Albersmeier A."/>
            <person name="Kalinowski J."/>
            <person name="Ruckert C."/>
        </authorList>
    </citation>
    <scope>NUCLEOTIDE SEQUENCE [LARGE SCALE GENOMIC DNA]</scope>
    <source>
        <strain evidence="1 2">CGMCC 1.15358</strain>
    </source>
</reference>
<evidence type="ECO:0000313" key="2">
    <source>
        <dbReference type="Proteomes" id="UP000598997"/>
    </source>
</evidence>
<name>A0A917DL44_9SPHN</name>
<protein>
    <submittedName>
        <fullName evidence="1">Uncharacterized protein</fullName>
    </submittedName>
</protein>
<accession>A0A917DL44</accession>
<comment type="caution">
    <text evidence="1">The sequence shown here is derived from an EMBL/GenBank/DDBJ whole genome shotgun (WGS) entry which is preliminary data.</text>
</comment>